<feature type="domain" description="RNA polymerase sigma-70 region 2" evidence="2">
    <location>
        <begin position="37"/>
        <end position="92"/>
    </location>
</feature>
<comment type="caution">
    <text evidence="3">The sequence shown here is derived from an EMBL/GenBank/DDBJ whole genome shotgun (WGS) entry which is preliminary data.</text>
</comment>
<dbReference type="GO" id="GO:0003700">
    <property type="term" value="F:DNA-binding transcription factor activity"/>
    <property type="evidence" value="ECO:0007669"/>
    <property type="project" value="InterPro"/>
</dbReference>
<name>A0A0F0GEN6_LENAE</name>
<evidence type="ECO:0000313" key="4">
    <source>
        <dbReference type="Proteomes" id="UP000033393"/>
    </source>
</evidence>
<dbReference type="RefSeq" id="WP_045316870.1">
    <property type="nucleotide sequence ID" value="NZ_JYJG01000379.1"/>
</dbReference>
<dbReference type="SUPFAM" id="SSF88946">
    <property type="entry name" value="Sigma2 domain of RNA polymerase sigma factors"/>
    <property type="match status" value="1"/>
</dbReference>
<accession>A0A0F0GEN6</accession>
<reference evidence="3 4" key="1">
    <citation type="submission" date="2015-02" db="EMBL/GenBank/DDBJ databases">
        <authorList>
            <person name="Ju K.-S."/>
            <person name="Doroghazi J.R."/>
            <person name="Metcalf W."/>
        </authorList>
    </citation>
    <scope>NUCLEOTIDE SEQUENCE [LARGE SCALE GENOMIC DNA]</scope>
    <source>
        <strain evidence="3 4">NRRL B-16140</strain>
    </source>
</reference>
<dbReference type="EMBL" id="JYJG01000379">
    <property type="protein sequence ID" value="KJK42009.1"/>
    <property type="molecule type" value="Genomic_DNA"/>
</dbReference>
<feature type="non-terminal residue" evidence="3">
    <location>
        <position position="92"/>
    </location>
</feature>
<protein>
    <recommendedName>
        <fullName evidence="2">RNA polymerase sigma-70 region 2 domain-containing protein</fullName>
    </recommendedName>
</protein>
<gene>
    <name evidence="3" type="ORF">UK23_39250</name>
</gene>
<dbReference type="Gene3D" id="1.10.1740.10">
    <property type="match status" value="1"/>
</dbReference>
<proteinExistence type="predicted"/>
<organism evidence="3 4">
    <name type="scientific">Lentzea aerocolonigenes</name>
    <name type="common">Lechevalieria aerocolonigenes</name>
    <name type="synonym">Saccharothrix aerocolonigenes</name>
    <dbReference type="NCBI Taxonomy" id="68170"/>
    <lineage>
        <taxon>Bacteria</taxon>
        <taxon>Bacillati</taxon>
        <taxon>Actinomycetota</taxon>
        <taxon>Actinomycetes</taxon>
        <taxon>Pseudonocardiales</taxon>
        <taxon>Pseudonocardiaceae</taxon>
        <taxon>Lentzea</taxon>
    </lineage>
</organism>
<dbReference type="PATRIC" id="fig|68170.10.peg.552"/>
<dbReference type="Proteomes" id="UP000033393">
    <property type="component" value="Unassembled WGS sequence"/>
</dbReference>
<evidence type="ECO:0000256" key="1">
    <source>
        <dbReference type="SAM" id="MobiDB-lite"/>
    </source>
</evidence>
<keyword evidence="4" id="KW-1185">Reference proteome</keyword>
<dbReference type="InterPro" id="IPR007627">
    <property type="entry name" value="RNA_pol_sigma70_r2"/>
</dbReference>
<feature type="region of interest" description="Disordered" evidence="1">
    <location>
        <begin position="1"/>
        <end position="21"/>
    </location>
</feature>
<dbReference type="InterPro" id="IPR013325">
    <property type="entry name" value="RNA_pol_sigma_r2"/>
</dbReference>
<feature type="compositionally biased region" description="Polar residues" evidence="1">
    <location>
        <begin position="1"/>
        <end position="11"/>
    </location>
</feature>
<sequence length="92" mass="10138">MDSSRTASPSSPGARRAGTAELFTAARDGDKRAFDELVEVLSPLLWHVVRAQGLDHQLSQDVVQTTWLSLVRDMHTIRNPRALAGWLVTTAK</sequence>
<dbReference type="GO" id="GO:0006352">
    <property type="term" value="P:DNA-templated transcription initiation"/>
    <property type="evidence" value="ECO:0007669"/>
    <property type="project" value="InterPro"/>
</dbReference>
<evidence type="ECO:0000259" key="2">
    <source>
        <dbReference type="Pfam" id="PF04542"/>
    </source>
</evidence>
<evidence type="ECO:0000313" key="3">
    <source>
        <dbReference type="EMBL" id="KJK42009.1"/>
    </source>
</evidence>
<dbReference type="AlphaFoldDB" id="A0A0F0GEN6"/>
<dbReference type="Pfam" id="PF04542">
    <property type="entry name" value="Sigma70_r2"/>
    <property type="match status" value="1"/>
</dbReference>